<dbReference type="EnsemblPlants" id="TuG1812G0700001825.01.T01">
    <property type="protein sequence ID" value="TuG1812G0700001825.01.T01.cds414981"/>
    <property type="gene ID" value="TuG1812G0700001825.01"/>
</dbReference>
<evidence type="ECO:0000313" key="3">
    <source>
        <dbReference type="Proteomes" id="UP000015106"/>
    </source>
</evidence>
<feature type="compositionally biased region" description="Basic and acidic residues" evidence="1">
    <location>
        <begin position="342"/>
        <end position="356"/>
    </location>
</feature>
<dbReference type="Proteomes" id="UP000015106">
    <property type="component" value="Chromosome 7"/>
</dbReference>
<organism evidence="2 3">
    <name type="scientific">Triticum urartu</name>
    <name type="common">Red wild einkorn</name>
    <name type="synonym">Crithodium urartu</name>
    <dbReference type="NCBI Taxonomy" id="4572"/>
    <lineage>
        <taxon>Eukaryota</taxon>
        <taxon>Viridiplantae</taxon>
        <taxon>Streptophyta</taxon>
        <taxon>Embryophyta</taxon>
        <taxon>Tracheophyta</taxon>
        <taxon>Spermatophyta</taxon>
        <taxon>Magnoliopsida</taxon>
        <taxon>Liliopsida</taxon>
        <taxon>Poales</taxon>
        <taxon>Poaceae</taxon>
        <taxon>BOP clade</taxon>
        <taxon>Pooideae</taxon>
        <taxon>Triticodae</taxon>
        <taxon>Triticeae</taxon>
        <taxon>Triticinae</taxon>
        <taxon>Triticum</taxon>
    </lineage>
</organism>
<sequence>KGSCVCAVRSATWTAQFTRPHKTYSTAATSARFTRSVLRVLLLLCTISPLQRCYELVALRRREGQQVPVEVVDDVRVLLLVVADDGLLPGRRVQHQAHDPRAVVLEHVVAARQLPVGAVQVERQRRHGHGPPPPPPPERRRRRQREAEVQRRAGLRADHRQPDLRHELRLHRLVHVLRQRRDRRARVDDRRPQPPLRHRQPLRADADALQREEVERRLRGVLEQRGGLEGGAAPKLGRRAERHQAALGLEHGREAVGEAGDAELRRQRPPAPPEAGNAGLVRLEDALVEVAAAERQPPLGAAVGIAEGEAVGGELADGERLVAVVVDVDAAPLAPAPSAAAARRERERAAQRRVAGERGVGGGPGGVQERHPLIEAVEAGRALRPDEVAAGVERERHGPRRRAQGQVHQVLVRHDAAAAAGAEAGAHRPVRPRLRLPRRQQPPPARPGPVRHPAHELGPREPEAGVGVREQRRDPGARSGRGERRQREQDQQRGHELP</sequence>
<reference evidence="2" key="2">
    <citation type="submission" date="2018-03" db="EMBL/GenBank/DDBJ databases">
        <title>The Triticum urartu genome reveals the dynamic nature of wheat genome evolution.</title>
        <authorList>
            <person name="Ling H."/>
            <person name="Ma B."/>
            <person name="Shi X."/>
            <person name="Liu H."/>
            <person name="Dong L."/>
            <person name="Sun H."/>
            <person name="Cao Y."/>
            <person name="Gao Q."/>
            <person name="Zheng S."/>
            <person name="Li Y."/>
            <person name="Yu Y."/>
            <person name="Du H."/>
            <person name="Qi M."/>
            <person name="Li Y."/>
            <person name="Yu H."/>
            <person name="Cui Y."/>
            <person name="Wang N."/>
            <person name="Chen C."/>
            <person name="Wu H."/>
            <person name="Zhao Y."/>
            <person name="Zhang J."/>
            <person name="Li Y."/>
            <person name="Zhou W."/>
            <person name="Zhang B."/>
            <person name="Hu W."/>
            <person name="Eijk M."/>
            <person name="Tang J."/>
            <person name="Witsenboer H."/>
            <person name="Zhao S."/>
            <person name="Li Z."/>
            <person name="Zhang A."/>
            <person name="Wang D."/>
            <person name="Liang C."/>
        </authorList>
    </citation>
    <scope>NUCLEOTIDE SEQUENCE [LARGE SCALE GENOMIC DNA]</scope>
    <source>
        <strain evidence="2">cv. G1812</strain>
    </source>
</reference>
<feature type="region of interest" description="Disordered" evidence="1">
    <location>
        <begin position="386"/>
        <end position="498"/>
    </location>
</feature>
<dbReference type="AlphaFoldDB" id="A0A8R7R0V9"/>
<feature type="region of interest" description="Disordered" evidence="1">
    <location>
        <begin position="181"/>
        <end position="211"/>
    </location>
</feature>
<keyword evidence="3" id="KW-1185">Reference proteome</keyword>
<feature type="compositionally biased region" description="Basic and acidic residues" evidence="1">
    <location>
        <begin position="453"/>
        <end position="498"/>
    </location>
</feature>
<feature type="compositionally biased region" description="Basic residues" evidence="1">
    <location>
        <begin position="428"/>
        <end position="438"/>
    </location>
</feature>
<evidence type="ECO:0000313" key="2">
    <source>
        <dbReference type="EnsemblPlants" id="TuG1812G0700001825.01.T01.cds414981"/>
    </source>
</evidence>
<feature type="compositionally biased region" description="Basic and acidic residues" evidence="1">
    <location>
        <begin position="386"/>
        <end position="396"/>
    </location>
</feature>
<reference evidence="2" key="3">
    <citation type="submission" date="2022-06" db="UniProtKB">
        <authorList>
            <consortium name="EnsemblPlants"/>
        </authorList>
    </citation>
    <scope>IDENTIFICATION</scope>
</reference>
<feature type="compositionally biased region" description="Basic and acidic residues" evidence="1">
    <location>
        <begin position="145"/>
        <end position="163"/>
    </location>
</feature>
<evidence type="ECO:0000256" key="1">
    <source>
        <dbReference type="SAM" id="MobiDB-lite"/>
    </source>
</evidence>
<reference evidence="3" key="1">
    <citation type="journal article" date="2013" name="Nature">
        <title>Draft genome of the wheat A-genome progenitor Triticum urartu.</title>
        <authorList>
            <person name="Ling H.Q."/>
            <person name="Zhao S."/>
            <person name="Liu D."/>
            <person name="Wang J."/>
            <person name="Sun H."/>
            <person name="Zhang C."/>
            <person name="Fan H."/>
            <person name="Li D."/>
            <person name="Dong L."/>
            <person name="Tao Y."/>
            <person name="Gao C."/>
            <person name="Wu H."/>
            <person name="Li Y."/>
            <person name="Cui Y."/>
            <person name="Guo X."/>
            <person name="Zheng S."/>
            <person name="Wang B."/>
            <person name="Yu K."/>
            <person name="Liang Q."/>
            <person name="Yang W."/>
            <person name="Lou X."/>
            <person name="Chen J."/>
            <person name="Feng M."/>
            <person name="Jian J."/>
            <person name="Zhang X."/>
            <person name="Luo G."/>
            <person name="Jiang Y."/>
            <person name="Liu J."/>
            <person name="Wang Z."/>
            <person name="Sha Y."/>
            <person name="Zhang B."/>
            <person name="Wu H."/>
            <person name="Tang D."/>
            <person name="Shen Q."/>
            <person name="Xue P."/>
            <person name="Zou S."/>
            <person name="Wang X."/>
            <person name="Liu X."/>
            <person name="Wang F."/>
            <person name="Yang Y."/>
            <person name="An X."/>
            <person name="Dong Z."/>
            <person name="Zhang K."/>
            <person name="Zhang X."/>
            <person name="Luo M.C."/>
            <person name="Dvorak J."/>
            <person name="Tong Y."/>
            <person name="Wang J."/>
            <person name="Yang H."/>
            <person name="Li Z."/>
            <person name="Wang D."/>
            <person name="Zhang A."/>
            <person name="Wang J."/>
        </authorList>
    </citation>
    <scope>NUCLEOTIDE SEQUENCE</scope>
    <source>
        <strain evidence="3">cv. G1812</strain>
    </source>
</reference>
<accession>A0A8R7R0V9</accession>
<feature type="compositionally biased region" description="Basic and acidic residues" evidence="1">
    <location>
        <begin position="202"/>
        <end position="211"/>
    </location>
</feature>
<name>A0A8R7R0V9_TRIUA</name>
<proteinExistence type="predicted"/>
<feature type="region of interest" description="Disordered" evidence="1">
    <location>
        <begin position="336"/>
        <end position="369"/>
    </location>
</feature>
<protein>
    <submittedName>
        <fullName evidence="2">Uncharacterized protein</fullName>
    </submittedName>
</protein>
<dbReference type="Gramene" id="TuG1812G0700001825.01.T01">
    <property type="protein sequence ID" value="TuG1812G0700001825.01.T01.cds414981"/>
    <property type="gene ID" value="TuG1812G0700001825.01"/>
</dbReference>
<feature type="region of interest" description="Disordered" evidence="1">
    <location>
        <begin position="118"/>
        <end position="163"/>
    </location>
</feature>